<dbReference type="Pfam" id="PF08890">
    <property type="entry name" value="Phage_TAC_5"/>
    <property type="match status" value="1"/>
</dbReference>
<protein>
    <submittedName>
        <fullName evidence="1">Phage portal protein</fullName>
    </submittedName>
</protein>
<accession>A0A9D1KZ99</accession>
<organism evidence="1 2">
    <name type="scientific">Candidatus Avidehalobacter gallistercoris</name>
    <dbReference type="NCBI Taxonomy" id="2840694"/>
    <lineage>
        <taxon>Bacteria</taxon>
        <taxon>Bacillati</taxon>
        <taxon>Bacillota</taxon>
        <taxon>Clostridia</taxon>
        <taxon>Eubacteriales</taxon>
        <taxon>Peptococcaceae</taxon>
        <taxon>Peptococcaceae incertae sedis</taxon>
        <taxon>Candidatus Avidehalobacter</taxon>
    </lineage>
</organism>
<proteinExistence type="predicted"/>
<comment type="caution">
    <text evidence="1">The sequence shown here is derived from an EMBL/GenBank/DDBJ whole genome shotgun (WGS) entry which is preliminary data.</text>
</comment>
<dbReference type="Gene3D" id="3.30.2220.30">
    <property type="match status" value="1"/>
</dbReference>
<reference evidence="1" key="2">
    <citation type="journal article" date="2021" name="PeerJ">
        <title>Extensive microbial diversity within the chicken gut microbiome revealed by metagenomics and culture.</title>
        <authorList>
            <person name="Gilroy R."/>
            <person name="Ravi A."/>
            <person name="Getino M."/>
            <person name="Pursley I."/>
            <person name="Horton D.L."/>
            <person name="Alikhan N.F."/>
            <person name="Baker D."/>
            <person name="Gharbi K."/>
            <person name="Hall N."/>
            <person name="Watson M."/>
            <person name="Adriaenssens E.M."/>
            <person name="Foster-Nyarko E."/>
            <person name="Jarju S."/>
            <person name="Secka A."/>
            <person name="Antonio M."/>
            <person name="Oren A."/>
            <person name="Chaudhuri R.R."/>
            <person name="La Ragione R."/>
            <person name="Hildebrand F."/>
            <person name="Pallen M.J."/>
        </authorList>
    </citation>
    <scope>NUCLEOTIDE SEQUENCE</scope>
    <source>
        <strain evidence="1">2830</strain>
    </source>
</reference>
<evidence type="ECO:0000313" key="2">
    <source>
        <dbReference type="Proteomes" id="UP000824124"/>
    </source>
</evidence>
<reference evidence="1" key="1">
    <citation type="submission" date="2020-10" db="EMBL/GenBank/DDBJ databases">
        <authorList>
            <person name="Gilroy R."/>
        </authorList>
    </citation>
    <scope>NUCLEOTIDE SEQUENCE</scope>
    <source>
        <strain evidence="1">2830</strain>
    </source>
</reference>
<dbReference type="InterPro" id="IPR014986">
    <property type="entry name" value="XkdN-like"/>
</dbReference>
<sequence length="135" mass="14397">MANELAAFLAENTQRKNLKVAVSARFKDVNGDPVLWELCPLSAGDMQDILAAGNAAAEFSGKGRRQRELLVALLAKSVVTPDLTAAELQDSYGVMGAEQLLLAMLSPGEFSALERAFVSLNLDCGLSELTDKAKN</sequence>
<dbReference type="Proteomes" id="UP000824124">
    <property type="component" value="Unassembled WGS sequence"/>
</dbReference>
<dbReference type="InterPro" id="IPR038559">
    <property type="entry name" value="XkdN-like_sf"/>
</dbReference>
<evidence type="ECO:0000313" key="1">
    <source>
        <dbReference type="EMBL" id="HIU10186.1"/>
    </source>
</evidence>
<dbReference type="EMBL" id="DVMH01000018">
    <property type="protein sequence ID" value="HIU10186.1"/>
    <property type="molecule type" value="Genomic_DNA"/>
</dbReference>
<dbReference type="AlphaFoldDB" id="A0A9D1KZ99"/>
<name>A0A9D1KZ99_9FIRM</name>
<gene>
    <name evidence="1" type="ORF">IAB00_02925</name>
</gene>